<dbReference type="AlphaFoldDB" id="A0A6B9VCE3"/>
<name>A0A6B9VCE3_ARAHY</name>
<dbReference type="Proteomes" id="UP000464620">
    <property type="component" value="Chromosome B09"/>
</dbReference>
<feature type="compositionally biased region" description="Basic residues" evidence="1">
    <location>
        <begin position="55"/>
        <end position="70"/>
    </location>
</feature>
<feature type="compositionally biased region" description="Basic and acidic residues" evidence="1">
    <location>
        <begin position="14"/>
        <end position="54"/>
    </location>
</feature>
<feature type="region of interest" description="Disordered" evidence="1">
    <location>
        <begin position="1"/>
        <end position="130"/>
    </location>
</feature>
<organism evidence="2 3">
    <name type="scientific">Arachis hypogaea</name>
    <name type="common">Peanut</name>
    <dbReference type="NCBI Taxonomy" id="3818"/>
    <lineage>
        <taxon>Eukaryota</taxon>
        <taxon>Viridiplantae</taxon>
        <taxon>Streptophyta</taxon>
        <taxon>Embryophyta</taxon>
        <taxon>Tracheophyta</taxon>
        <taxon>Spermatophyta</taxon>
        <taxon>Magnoliopsida</taxon>
        <taxon>eudicotyledons</taxon>
        <taxon>Gunneridae</taxon>
        <taxon>Pentapetalae</taxon>
        <taxon>rosids</taxon>
        <taxon>fabids</taxon>
        <taxon>Fabales</taxon>
        <taxon>Fabaceae</taxon>
        <taxon>Papilionoideae</taxon>
        <taxon>50 kb inversion clade</taxon>
        <taxon>dalbergioids sensu lato</taxon>
        <taxon>Dalbergieae</taxon>
        <taxon>Pterocarpus clade</taxon>
        <taxon>Arachis</taxon>
    </lineage>
</organism>
<dbReference type="EMBL" id="CP031001">
    <property type="protein sequence ID" value="QHN78364.1"/>
    <property type="molecule type" value="Genomic_DNA"/>
</dbReference>
<reference evidence="2 3" key="1">
    <citation type="submission" date="2020-01" db="EMBL/GenBank/DDBJ databases">
        <title>Genome sequence of Arachis hypogaea, cultivar Shitouqi.</title>
        <authorList>
            <person name="Zhuang W."/>
            <person name="Chen H."/>
            <person name="Varshney R."/>
            <person name="Wang D."/>
            <person name="Ming R."/>
        </authorList>
    </citation>
    <scope>NUCLEOTIDE SEQUENCE [LARGE SCALE GENOMIC DNA]</scope>
    <source>
        <tissue evidence="2">Young leaf</tissue>
    </source>
</reference>
<sequence length="154" mass="17479">MIRCRQGGAQSVERVSRYQRKDDQVDAQHLHLQHGEVHDAPNDQKLARDLPGELRKKKGAKKDRSRRSIPKKYEEKDLPSSTDDDEENEPLAKRMCRLYNQGVDQQKPSAEPTEGNLNQDKGTHETPVSIVPDAGTLSVALVQHEEWEFDGQVS</sequence>
<evidence type="ECO:0000256" key="1">
    <source>
        <dbReference type="SAM" id="MobiDB-lite"/>
    </source>
</evidence>
<protein>
    <submittedName>
        <fullName evidence="2">Uncharacterized protein</fullName>
    </submittedName>
</protein>
<evidence type="ECO:0000313" key="2">
    <source>
        <dbReference type="EMBL" id="QHN78364.1"/>
    </source>
</evidence>
<accession>A0A6B9VCE3</accession>
<proteinExistence type="predicted"/>
<evidence type="ECO:0000313" key="3">
    <source>
        <dbReference type="Proteomes" id="UP000464620"/>
    </source>
</evidence>
<gene>
    <name evidence="2" type="ORF">DS421_19g660750</name>
</gene>